<dbReference type="Proteomes" id="UP000002432">
    <property type="component" value="Chromosome"/>
</dbReference>
<gene>
    <name evidence="7" type="ordered locus">Acid345_2172</name>
</gene>
<dbReference type="PANTHER" id="PTHR46577:SF1">
    <property type="entry name" value="HTH-TYPE TRANSCRIPTIONAL REGULATORY PROTEIN GABR"/>
    <property type="match status" value="1"/>
</dbReference>
<organism evidence="7 8">
    <name type="scientific">Koribacter versatilis (strain Ellin345)</name>
    <dbReference type="NCBI Taxonomy" id="204669"/>
    <lineage>
        <taxon>Bacteria</taxon>
        <taxon>Pseudomonadati</taxon>
        <taxon>Acidobacteriota</taxon>
        <taxon>Terriglobia</taxon>
        <taxon>Terriglobales</taxon>
        <taxon>Candidatus Korobacteraceae</taxon>
        <taxon>Candidatus Korobacter</taxon>
    </lineage>
</organism>
<dbReference type="eggNOG" id="COG1167">
    <property type="taxonomic scope" value="Bacteria"/>
</dbReference>
<dbReference type="HOGENOM" id="CLU_017584_0_1_0"/>
<dbReference type="SUPFAM" id="SSF46785">
    <property type="entry name" value="Winged helix' DNA-binding domain"/>
    <property type="match status" value="1"/>
</dbReference>
<dbReference type="PANTHER" id="PTHR46577">
    <property type="entry name" value="HTH-TYPE TRANSCRIPTIONAL REGULATORY PROTEIN GABR"/>
    <property type="match status" value="1"/>
</dbReference>
<keyword evidence="3" id="KW-0805">Transcription regulation</keyword>
<dbReference type="STRING" id="204669.Acid345_2172"/>
<evidence type="ECO:0000256" key="4">
    <source>
        <dbReference type="ARBA" id="ARBA00023125"/>
    </source>
</evidence>
<keyword evidence="5" id="KW-0804">Transcription</keyword>
<dbReference type="GO" id="GO:0030170">
    <property type="term" value="F:pyridoxal phosphate binding"/>
    <property type="evidence" value="ECO:0007669"/>
    <property type="project" value="InterPro"/>
</dbReference>
<keyword evidence="8" id="KW-1185">Reference proteome</keyword>
<dbReference type="AlphaFoldDB" id="Q1IPM7"/>
<dbReference type="OrthoDB" id="9802328at2"/>
<evidence type="ECO:0000256" key="1">
    <source>
        <dbReference type="ARBA" id="ARBA00005384"/>
    </source>
</evidence>
<comment type="similarity">
    <text evidence="1">In the C-terminal section; belongs to the class-I pyridoxal-phosphate-dependent aminotransferase family.</text>
</comment>
<dbReference type="InterPro" id="IPR036390">
    <property type="entry name" value="WH_DNA-bd_sf"/>
</dbReference>
<dbReference type="GO" id="GO:0003677">
    <property type="term" value="F:DNA binding"/>
    <property type="evidence" value="ECO:0007669"/>
    <property type="project" value="UniProtKB-KW"/>
</dbReference>
<reference evidence="7 8" key="1">
    <citation type="journal article" date="2009" name="Appl. Environ. Microbiol.">
        <title>Three genomes from the phylum Acidobacteria provide insight into the lifestyles of these microorganisms in soils.</title>
        <authorList>
            <person name="Ward N.L."/>
            <person name="Challacombe J.F."/>
            <person name="Janssen P.H."/>
            <person name="Henrissat B."/>
            <person name="Coutinho P.M."/>
            <person name="Wu M."/>
            <person name="Xie G."/>
            <person name="Haft D.H."/>
            <person name="Sait M."/>
            <person name="Badger J."/>
            <person name="Barabote R.D."/>
            <person name="Bradley B."/>
            <person name="Brettin T.S."/>
            <person name="Brinkac L.M."/>
            <person name="Bruce D."/>
            <person name="Creasy T."/>
            <person name="Daugherty S.C."/>
            <person name="Davidsen T.M."/>
            <person name="DeBoy R.T."/>
            <person name="Detter J.C."/>
            <person name="Dodson R.J."/>
            <person name="Durkin A.S."/>
            <person name="Ganapathy A."/>
            <person name="Gwinn-Giglio M."/>
            <person name="Han C.S."/>
            <person name="Khouri H."/>
            <person name="Kiss H."/>
            <person name="Kothari S.P."/>
            <person name="Madupu R."/>
            <person name="Nelson K.E."/>
            <person name="Nelson W.C."/>
            <person name="Paulsen I."/>
            <person name="Penn K."/>
            <person name="Ren Q."/>
            <person name="Rosovitz M.J."/>
            <person name="Selengut J.D."/>
            <person name="Shrivastava S."/>
            <person name="Sullivan S.A."/>
            <person name="Tapia R."/>
            <person name="Thompson L.S."/>
            <person name="Watkins K.L."/>
            <person name="Yang Q."/>
            <person name="Yu C."/>
            <person name="Zafar N."/>
            <person name="Zhou L."/>
            <person name="Kuske C.R."/>
        </authorList>
    </citation>
    <scope>NUCLEOTIDE SEQUENCE [LARGE SCALE GENOMIC DNA]</scope>
    <source>
        <strain evidence="7 8">Ellin345</strain>
    </source>
</reference>
<dbReference type="PRINTS" id="PR00035">
    <property type="entry name" value="HTHGNTR"/>
</dbReference>
<dbReference type="InterPro" id="IPR004839">
    <property type="entry name" value="Aminotransferase_I/II_large"/>
</dbReference>
<dbReference type="EnsemblBacteria" id="ABF41173">
    <property type="protein sequence ID" value="ABF41173"/>
    <property type="gene ID" value="Acid345_2172"/>
</dbReference>
<protein>
    <submittedName>
        <fullName evidence="7">Transcriptional regulator, GntR family</fullName>
    </submittedName>
</protein>
<dbReference type="CDD" id="cd07377">
    <property type="entry name" value="WHTH_GntR"/>
    <property type="match status" value="1"/>
</dbReference>
<dbReference type="Pfam" id="PF00392">
    <property type="entry name" value="GntR"/>
    <property type="match status" value="1"/>
</dbReference>
<evidence type="ECO:0000313" key="8">
    <source>
        <dbReference type="Proteomes" id="UP000002432"/>
    </source>
</evidence>
<dbReference type="InterPro" id="IPR015421">
    <property type="entry name" value="PyrdxlP-dep_Trfase_major"/>
</dbReference>
<dbReference type="InterPro" id="IPR015424">
    <property type="entry name" value="PyrdxlP-dep_Trfase"/>
</dbReference>
<dbReference type="InterPro" id="IPR051446">
    <property type="entry name" value="HTH_trans_reg/aminotransferase"/>
</dbReference>
<evidence type="ECO:0000256" key="5">
    <source>
        <dbReference type="ARBA" id="ARBA00023163"/>
    </source>
</evidence>
<dbReference type="InterPro" id="IPR000524">
    <property type="entry name" value="Tscrpt_reg_HTH_GntR"/>
</dbReference>
<accession>Q1IPM7</accession>
<dbReference type="KEGG" id="aba:Acid345_2172"/>
<evidence type="ECO:0000256" key="3">
    <source>
        <dbReference type="ARBA" id="ARBA00023015"/>
    </source>
</evidence>
<dbReference type="CDD" id="cd00609">
    <property type="entry name" value="AAT_like"/>
    <property type="match status" value="1"/>
</dbReference>
<dbReference type="EMBL" id="CP000360">
    <property type="protein sequence ID" value="ABF41173.1"/>
    <property type="molecule type" value="Genomic_DNA"/>
</dbReference>
<keyword evidence="2" id="KW-0663">Pyridoxal phosphate</keyword>
<dbReference type="RefSeq" id="WP_011522974.1">
    <property type="nucleotide sequence ID" value="NC_008009.1"/>
</dbReference>
<dbReference type="Gene3D" id="3.40.640.10">
    <property type="entry name" value="Type I PLP-dependent aspartate aminotransferase-like (Major domain)"/>
    <property type="match status" value="1"/>
</dbReference>
<dbReference type="SUPFAM" id="SSF53383">
    <property type="entry name" value="PLP-dependent transferases"/>
    <property type="match status" value="1"/>
</dbReference>
<evidence type="ECO:0000256" key="2">
    <source>
        <dbReference type="ARBA" id="ARBA00022898"/>
    </source>
</evidence>
<evidence type="ECO:0000313" key="7">
    <source>
        <dbReference type="EMBL" id="ABF41173.1"/>
    </source>
</evidence>
<proteinExistence type="inferred from homology"/>
<evidence type="ECO:0000259" key="6">
    <source>
        <dbReference type="PROSITE" id="PS50949"/>
    </source>
</evidence>
<dbReference type="InterPro" id="IPR036388">
    <property type="entry name" value="WH-like_DNA-bd_sf"/>
</dbReference>
<keyword evidence="4" id="KW-0238">DNA-binding</keyword>
<dbReference type="Pfam" id="PF00155">
    <property type="entry name" value="Aminotran_1_2"/>
    <property type="match status" value="1"/>
</dbReference>
<dbReference type="GO" id="GO:0003700">
    <property type="term" value="F:DNA-binding transcription factor activity"/>
    <property type="evidence" value="ECO:0007669"/>
    <property type="project" value="InterPro"/>
</dbReference>
<dbReference type="Gene3D" id="1.10.10.10">
    <property type="entry name" value="Winged helix-like DNA-binding domain superfamily/Winged helix DNA-binding domain"/>
    <property type="match status" value="1"/>
</dbReference>
<dbReference type="SMART" id="SM00345">
    <property type="entry name" value="HTH_GNTR"/>
    <property type="match status" value="1"/>
</dbReference>
<name>Q1IPM7_KORVE</name>
<sequence length="477" mass="52808">MQFVIPLSRDQAPLFQQVYAGLRDAILTGKVPAGSRLPSTREMATQLGISRTVAVTAFEQLLAEGFVTGRTGSGTYVSNAISPDVRPKRSHPARIALSKYGVAAAQARAAVHLPSRAERPLPLDFAVGCSDLETFPFALWRRLLLRSARRTRVAELDYGPPEGNSQLRELICTHVRRARAVQCDTDQVIIVNGSQQAIDLISRVLLERGDPVCIEDPSYQGTREALRVAGAKLLPIAVDAAGIIPSKLPSRARLAFVTPSHQFPTGAILPLARRIELLRWAKRANAFIVEDDYDGEFNYAGNPLESLQGLDREGRVIYIGTFSRTIFSALRLGYLIVPKSLIAAFSAAKWLCDRHSPTLEQQTLAEFLAGGHYERYLRRVRQRNSKRREVLLESIAKHLGSRVTVTGQNAGAHIVLWLNRNRNEDKLVQAAAEVGVRVYGIAPYYIHPPRAAGLMLGYSRLRESEIEDGIRRLARVL</sequence>
<feature type="domain" description="HTH gntR-type" evidence="6">
    <location>
        <begin position="12"/>
        <end position="80"/>
    </location>
</feature>
<dbReference type="PROSITE" id="PS50949">
    <property type="entry name" value="HTH_GNTR"/>
    <property type="match status" value="1"/>
</dbReference>